<evidence type="ECO:0000313" key="1">
    <source>
        <dbReference type="EMBL" id="KDN43561.1"/>
    </source>
</evidence>
<dbReference type="EMBL" id="JMSN01000060">
    <property type="protein sequence ID" value="KDN43561.1"/>
    <property type="molecule type" value="Genomic_DNA"/>
</dbReference>
<proteinExistence type="predicted"/>
<dbReference type="AlphaFoldDB" id="A0A066VPZ6"/>
<gene>
    <name evidence="1" type="ORF">K437DRAFT_257461</name>
</gene>
<organism evidence="1 2">
    <name type="scientific">Tilletiaria anomala (strain ATCC 24038 / CBS 436.72 / UBC 951)</name>
    <dbReference type="NCBI Taxonomy" id="1037660"/>
    <lineage>
        <taxon>Eukaryota</taxon>
        <taxon>Fungi</taxon>
        <taxon>Dikarya</taxon>
        <taxon>Basidiomycota</taxon>
        <taxon>Ustilaginomycotina</taxon>
        <taxon>Exobasidiomycetes</taxon>
        <taxon>Georgefischeriales</taxon>
        <taxon>Tilletiariaceae</taxon>
        <taxon>Tilletiaria</taxon>
    </lineage>
</organism>
<reference evidence="1 2" key="1">
    <citation type="submission" date="2014-05" db="EMBL/GenBank/DDBJ databases">
        <title>Draft genome sequence of a rare smut relative, Tilletiaria anomala UBC 951.</title>
        <authorList>
            <consortium name="DOE Joint Genome Institute"/>
            <person name="Toome M."/>
            <person name="Kuo A."/>
            <person name="Henrissat B."/>
            <person name="Lipzen A."/>
            <person name="Tritt A."/>
            <person name="Yoshinaga Y."/>
            <person name="Zane M."/>
            <person name="Barry K."/>
            <person name="Grigoriev I.V."/>
            <person name="Spatafora J.W."/>
            <person name="Aimea M.C."/>
        </authorList>
    </citation>
    <scope>NUCLEOTIDE SEQUENCE [LARGE SCALE GENOMIC DNA]</scope>
    <source>
        <strain evidence="1 2">UBC 951</strain>
    </source>
</reference>
<accession>A0A066VPZ6</accession>
<comment type="caution">
    <text evidence="1">The sequence shown here is derived from an EMBL/GenBank/DDBJ whole genome shotgun (WGS) entry which is preliminary data.</text>
</comment>
<dbReference type="HOGENOM" id="CLU_2198822_0_0_1"/>
<dbReference type="InParanoid" id="A0A066VPZ6"/>
<sequence>MSKGHTKDRKGALSHRSISTRLWRYQQGRHLNELNIRHPSVRAKFCAPLAVSYKSSPKTTVITSLCFGSSLALVTTTVIEMDKALPRTVLQSESAGWRRQVSFRGRTG</sequence>
<dbReference type="Proteomes" id="UP000027361">
    <property type="component" value="Unassembled WGS sequence"/>
</dbReference>
<dbReference type="GeneID" id="25264700"/>
<protein>
    <submittedName>
        <fullName evidence="1">Uncharacterized protein</fullName>
    </submittedName>
</protein>
<dbReference type="RefSeq" id="XP_013242422.1">
    <property type="nucleotide sequence ID" value="XM_013386968.1"/>
</dbReference>
<keyword evidence="2" id="KW-1185">Reference proteome</keyword>
<name>A0A066VPZ6_TILAU</name>
<evidence type="ECO:0000313" key="2">
    <source>
        <dbReference type="Proteomes" id="UP000027361"/>
    </source>
</evidence>